<gene>
    <name evidence="1" type="ORF">ALC56_08688</name>
</gene>
<keyword evidence="2" id="KW-1185">Reference proteome</keyword>
<evidence type="ECO:0000313" key="1">
    <source>
        <dbReference type="EMBL" id="KYN36897.1"/>
    </source>
</evidence>
<organism evidence="1 2">
    <name type="scientific">Trachymyrmex septentrionalis</name>
    <dbReference type="NCBI Taxonomy" id="34720"/>
    <lineage>
        <taxon>Eukaryota</taxon>
        <taxon>Metazoa</taxon>
        <taxon>Ecdysozoa</taxon>
        <taxon>Arthropoda</taxon>
        <taxon>Hexapoda</taxon>
        <taxon>Insecta</taxon>
        <taxon>Pterygota</taxon>
        <taxon>Neoptera</taxon>
        <taxon>Endopterygota</taxon>
        <taxon>Hymenoptera</taxon>
        <taxon>Apocrita</taxon>
        <taxon>Aculeata</taxon>
        <taxon>Formicoidea</taxon>
        <taxon>Formicidae</taxon>
        <taxon>Myrmicinae</taxon>
        <taxon>Trachymyrmex</taxon>
    </lineage>
</organism>
<dbReference type="EMBL" id="KQ981727">
    <property type="protein sequence ID" value="KYN36897.1"/>
    <property type="molecule type" value="Genomic_DNA"/>
</dbReference>
<reference evidence="1 2" key="1">
    <citation type="submission" date="2016-03" db="EMBL/GenBank/DDBJ databases">
        <title>Trachymyrmex septentrionalis WGS genome.</title>
        <authorList>
            <person name="Nygaard S."/>
            <person name="Hu H."/>
            <person name="Boomsma J."/>
            <person name="Zhang G."/>
        </authorList>
    </citation>
    <scope>NUCLEOTIDE SEQUENCE [LARGE SCALE GENOMIC DNA]</scope>
    <source>
        <strain evidence="1">Tsep2-gDNA-1</strain>
        <tissue evidence="1">Whole body</tissue>
    </source>
</reference>
<protein>
    <submittedName>
        <fullName evidence="1">Uncharacterized protein</fullName>
    </submittedName>
</protein>
<proteinExistence type="predicted"/>
<accession>A0A195F9K8</accession>
<name>A0A195F9K8_9HYME</name>
<sequence length="148" mass="16995">MYKISMRDVRSSECMYRIVHCTIEFTAVVGIDNLVLVILNRHDYDSERLLSLYSYLSCEQYIALCRASNPYLIVPQILIEWQQTLTLTSSRYLRAAALGDERKRPGGSCGLFVPPNYFNPGWYHLVPQTTKPSTASLNVTRHEPDFVD</sequence>
<dbReference type="AlphaFoldDB" id="A0A195F9K8"/>
<evidence type="ECO:0000313" key="2">
    <source>
        <dbReference type="Proteomes" id="UP000078541"/>
    </source>
</evidence>
<dbReference type="Proteomes" id="UP000078541">
    <property type="component" value="Unassembled WGS sequence"/>
</dbReference>